<dbReference type="Proteomes" id="UP000315636">
    <property type="component" value="Unassembled WGS sequence"/>
</dbReference>
<keyword evidence="3" id="KW-1185">Reference proteome</keyword>
<proteinExistence type="predicted"/>
<protein>
    <submittedName>
        <fullName evidence="2">UDP-N-acetylglucosamine 3-dehydrogenase</fullName>
    </submittedName>
</protein>
<evidence type="ECO:0000259" key="1">
    <source>
        <dbReference type="Pfam" id="PF01408"/>
    </source>
</evidence>
<dbReference type="Pfam" id="PF01408">
    <property type="entry name" value="GFO_IDH_MocA"/>
    <property type="match status" value="1"/>
</dbReference>
<dbReference type="InterPro" id="IPR036291">
    <property type="entry name" value="NAD(P)-bd_dom_sf"/>
</dbReference>
<dbReference type="SUPFAM" id="SSF55347">
    <property type="entry name" value="Glyceraldehyde-3-phosphate dehydrogenase-like, C-terminal domain"/>
    <property type="match status" value="1"/>
</dbReference>
<dbReference type="EMBL" id="FXTI01000001">
    <property type="protein sequence ID" value="SMO32791.1"/>
    <property type="molecule type" value="Genomic_DNA"/>
</dbReference>
<dbReference type="SUPFAM" id="SSF51735">
    <property type="entry name" value="NAD(P)-binding Rossmann-fold domains"/>
    <property type="match status" value="1"/>
</dbReference>
<evidence type="ECO:0000313" key="2">
    <source>
        <dbReference type="EMBL" id="SMO32791.1"/>
    </source>
</evidence>
<dbReference type="InterPro" id="IPR051450">
    <property type="entry name" value="Gfo/Idh/MocA_Oxidoreductases"/>
</dbReference>
<dbReference type="Gene3D" id="3.30.360.10">
    <property type="entry name" value="Dihydrodipicolinate Reductase, domain 2"/>
    <property type="match status" value="1"/>
</dbReference>
<dbReference type="RefSeq" id="WP_185955941.1">
    <property type="nucleotide sequence ID" value="NZ_FXTI01000001.1"/>
</dbReference>
<evidence type="ECO:0000313" key="3">
    <source>
        <dbReference type="Proteomes" id="UP000315636"/>
    </source>
</evidence>
<reference evidence="2 3" key="1">
    <citation type="submission" date="2017-05" db="EMBL/GenBank/DDBJ databases">
        <authorList>
            <person name="Varghese N."/>
            <person name="Submissions S."/>
        </authorList>
    </citation>
    <scope>NUCLEOTIDE SEQUENCE [LARGE SCALE GENOMIC DNA]</scope>
    <source>
        <strain evidence="2 3">DSM 45474</strain>
    </source>
</reference>
<dbReference type="PANTHER" id="PTHR43377">
    <property type="entry name" value="BILIVERDIN REDUCTASE A"/>
    <property type="match status" value="1"/>
</dbReference>
<gene>
    <name evidence="2" type="ORF">SAMN06264849_10172</name>
</gene>
<dbReference type="GO" id="GO:0000166">
    <property type="term" value="F:nucleotide binding"/>
    <property type="evidence" value="ECO:0007669"/>
    <property type="project" value="InterPro"/>
</dbReference>
<dbReference type="Gene3D" id="3.40.50.720">
    <property type="entry name" value="NAD(P)-binding Rossmann-like Domain"/>
    <property type="match status" value="1"/>
</dbReference>
<name>A0A521ADE2_9BACL</name>
<dbReference type="PANTHER" id="PTHR43377:SF1">
    <property type="entry name" value="BILIVERDIN REDUCTASE A"/>
    <property type="match status" value="1"/>
</dbReference>
<organism evidence="2 3">
    <name type="scientific">Melghirimyces algeriensis</name>
    <dbReference type="NCBI Taxonomy" id="910412"/>
    <lineage>
        <taxon>Bacteria</taxon>
        <taxon>Bacillati</taxon>
        <taxon>Bacillota</taxon>
        <taxon>Bacilli</taxon>
        <taxon>Bacillales</taxon>
        <taxon>Thermoactinomycetaceae</taxon>
        <taxon>Melghirimyces</taxon>
    </lineage>
</organism>
<dbReference type="AlphaFoldDB" id="A0A521ADE2"/>
<accession>A0A521ADE2</accession>
<dbReference type="InterPro" id="IPR000683">
    <property type="entry name" value="Gfo/Idh/MocA-like_OxRdtase_N"/>
</dbReference>
<sequence length="326" mass="37205">MKGTNVQVSLIGSGFMGENHLRHLIAFPDVTVVGVYDRLASQAERIAQKYGVPAAPELEPLLKKSDAVVVCVPTTAHYEVVSHAIQCGCHVFVEKPFMHTLKEAEAIDQLAKTHQIQVQVGHVERFHPVVRKLLESVRMDRLVMAEFYRYVPLKKNLDVDVLLALMVHDLDLMLACSSRMHARPQKILGSGMVVHPEEMNRGLADHGLIQVQFDRPFTAVIHAVRTGALKKREIILTETDQTWVADLLDQQLHQYTRKGLYSDEVEHRTVDILPKNPLQEEMRHFIDIVKVNQKPEVPLQDGWEVMKMIEQIRSVWNLQSIHDNKH</sequence>
<feature type="domain" description="Gfo/Idh/MocA-like oxidoreductase N-terminal" evidence="1">
    <location>
        <begin position="7"/>
        <end position="122"/>
    </location>
</feature>